<dbReference type="CDD" id="cd06262">
    <property type="entry name" value="metallo-hydrolase-like_MBL-fold"/>
    <property type="match status" value="1"/>
</dbReference>
<dbReference type="Gene3D" id="3.60.15.10">
    <property type="entry name" value="Ribonuclease Z/Hydroxyacylglutathione hydrolase-like"/>
    <property type="match status" value="1"/>
</dbReference>
<organism evidence="6 7">
    <name type="scientific">Tumebacillus lipolyticus</name>
    <dbReference type="NCBI Taxonomy" id="1280370"/>
    <lineage>
        <taxon>Bacteria</taxon>
        <taxon>Bacillati</taxon>
        <taxon>Bacillota</taxon>
        <taxon>Bacilli</taxon>
        <taxon>Bacillales</taxon>
        <taxon>Alicyclobacillaceae</taxon>
        <taxon>Tumebacillus</taxon>
    </lineage>
</organism>
<comment type="caution">
    <text evidence="6">The sequence shown here is derived from an EMBL/GenBank/DDBJ whole genome shotgun (WGS) entry which is preliminary data.</text>
</comment>
<comment type="cofactor">
    <cofactor evidence="1">
        <name>Zn(2+)</name>
        <dbReference type="ChEBI" id="CHEBI:29105"/>
    </cofactor>
</comment>
<evidence type="ECO:0000256" key="3">
    <source>
        <dbReference type="ARBA" id="ARBA00022801"/>
    </source>
</evidence>
<evidence type="ECO:0000313" key="6">
    <source>
        <dbReference type="EMBL" id="MFD2168816.1"/>
    </source>
</evidence>
<keyword evidence="3" id="KW-0378">Hydrolase</keyword>
<dbReference type="SUPFAM" id="SSF56281">
    <property type="entry name" value="Metallo-hydrolase/oxidoreductase"/>
    <property type="match status" value="1"/>
</dbReference>
<dbReference type="InterPro" id="IPR051453">
    <property type="entry name" value="MBL_Glyoxalase_II"/>
</dbReference>
<keyword evidence="4" id="KW-0862">Zinc</keyword>
<sequence>MSIKIQLHALGIFQENCYVLVDEATNQAVIVDPGQDPDEVIEAIQGLDVVSIIITHAHLDHIAGLREVKQAAPQAKVMIHEVEKDWLVDPELNGSARYPEYIDPIDGPGADVILQHGDLIALGEHRLEVRFTPGHSPGHVVFVGAGFVIAGDTLFNNGIGRTDLPGGDTALLIKSIREQLYTLPEETIVYPGHGPSTTIGRERKSNWAVNDQGDLLSGGSNVQWT</sequence>
<evidence type="ECO:0000256" key="4">
    <source>
        <dbReference type="ARBA" id="ARBA00022833"/>
    </source>
</evidence>
<name>A0ABW4ZT79_9BACL</name>
<keyword evidence="2" id="KW-0479">Metal-binding</keyword>
<dbReference type="Proteomes" id="UP001597343">
    <property type="component" value="Unassembled WGS sequence"/>
</dbReference>
<evidence type="ECO:0000259" key="5">
    <source>
        <dbReference type="SMART" id="SM00849"/>
    </source>
</evidence>
<dbReference type="PANTHER" id="PTHR46233:SF3">
    <property type="entry name" value="HYDROXYACYLGLUTATHIONE HYDROLASE GLOC"/>
    <property type="match status" value="1"/>
</dbReference>
<gene>
    <name evidence="6" type="ORF">ACFSOY_02130</name>
</gene>
<evidence type="ECO:0000256" key="2">
    <source>
        <dbReference type="ARBA" id="ARBA00022723"/>
    </source>
</evidence>
<keyword evidence="7" id="KW-1185">Reference proteome</keyword>
<dbReference type="PANTHER" id="PTHR46233">
    <property type="entry name" value="HYDROXYACYLGLUTATHIONE HYDROLASE GLOC"/>
    <property type="match status" value="1"/>
</dbReference>
<dbReference type="InterPro" id="IPR001279">
    <property type="entry name" value="Metallo-B-lactamas"/>
</dbReference>
<accession>A0ABW4ZT79</accession>
<proteinExistence type="predicted"/>
<evidence type="ECO:0000313" key="7">
    <source>
        <dbReference type="Proteomes" id="UP001597343"/>
    </source>
</evidence>
<dbReference type="EMBL" id="JBHUIO010000002">
    <property type="protein sequence ID" value="MFD2168816.1"/>
    <property type="molecule type" value="Genomic_DNA"/>
</dbReference>
<dbReference type="SMART" id="SM00849">
    <property type="entry name" value="Lactamase_B"/>
    <property type="match status" value="1"/>
</dbReference>
<protein>
    <submittedName>
        <fullName evidence="6">MBL fold metallo-hydrolase</fullName>
    </submittedName>
</protein>
<dbReference type="InterPro" id="IPR036866">
    <property type="entry name" value="RibonucZ/Hydroxyglut_hydro"/>
</dbReference>
<dbReference type="RefSeq" id="WP_386043871.1">
    <property type="nucleotide sequence ID" value="NZ_JBHUIO010000002.1"/>
</dbReference>
<dbReference type="Pfam" id="PF00753">
    <property type="entry name" value="Lactamase_B"/>
    <property type="match status" value="1"/>
</dbReference>
<feature type="domain" description="Metallo-beta-lactamase" evidence="5">
    <location>
        <begin position="14"/>
        <end position="193"/>
    </location>
</feature>
<reference evidence="7" key="1">
    <citation type="journal article" date="2019" name="Int. J. Syst. Evol. Microbiol.">
        <title>The Global Catalogue of Microorganisms (GCM) 10K type strain sequencing project: providing services to taxonomists for standard genome sequencing and annotation.</title>
        <authorList>
            <consortium name="The Broad Institute Genomics Platform"/>
            <consortium name="The Broad Institute Genome Sequencing Center for Infectious Disease"/>
            <person name="Wu L."/>
            <person name="Ma J."/>
        </authorList>
    </citation>
    <scope>NUCLEOTIDE SEQUENCE [LARGE SCALE GENOMIC DNA]</scope>
    <source>
        <strain evidence="7">CGMCC 1.13574</strain>
    </source>
</reference>
<evidence type="ECO:0000256" key="1">
    <source>
        <dbReference type="ARBA" id="ARBA00001947"/>
    </source>
</evidence>